<evidence type="ECO:0000313" key="7">
    <source>
        <dbReference type="EMBL" id="RKD96757.1"/>
    </source>
</evidence>
<evidence type="ECO:0000256" key="5">
    <source>
        <dbReference type="SAM" id="MobiDB-lite"/>
    </source>
</evidence>
<feature type="region of interest" description="Disordered" evidence="5">
    <location>
        <begin position="1"/>
        <end position="29"/>
    </location>
</feature>
<evidence type="ECO:0000313" key="8">
    <source>
        <dbReference type="Proteomes" id="UP000284531"/>
    </source>
</evidence>
<keyword evidence="1" id="KW-0540">Nuclease</keyword>
<dbReference type="GO" id="GO:0016787">
    <property type="term" value="F:hydrolase activity"/>
    <property type="evidence" value="ECO:0007669"/>
    <property type="project" value="UniProtKB-KW"/>
</dbReference>
<gene>
    <name evidence="7" type="ORF">BXY64_3703</name>
</gene>
<dbReference type="EMBL" id="RAPQ01000012">
    <property type="protein sequence ID" value="RKD96757.1"/>
    <property type="molecule type" value="Genomic_DNA"/>
</dbReference>
<dbReference type="GO" id="GO:0003676">
    <property type="term" value="F:nucleic acid binding"/>
    <property type="evidence" value="ECO:0007669"/>
    <property type="project" value="InterPro"/>
</dbReference>
<organism evidence="7 8">
    <name type="scientific">Marinifilum flexuosum</name>
    <dbReference type="NCBI Taxonomy" id="1117708"/>
    <lineage>
        <taxon>Bacteria</taxon>
        <taxon>Pseudomonadati</taxon>
        <taxon>Bacteroidota</taxon>
        <taxon>Bacteroidia</taxon>
        <taxon>Marinilabiliales</taxon>
        <taxon>Marinifilaceae</taxon>
    </lineage>
</organism>
<dbReference type="OrthoDB" id="962665at2"/>
<protein>
    <recommendedName>
        <fullName evidence="4">Putative HNH nuclease YajD</fullName>
    </recommendedName>
</protein>
<keyword evidence="7" id="KW-0255">Endonuclease</keyword>
<comment type="similarity">
    <text evidence="3">Belongs to the HNH nuclease family.</text>
</comment>
<dbReference type="GO" id="GO:0005829">
    <property type="term" value="C:cytosol"/>
    <property type="evidence" value="ECO:0007669"/>
    <property type="project" value="TreeGrafter"/>
</dbReference>
<dbReference type="GO" id="GO:0004519">
    <property type="term" value="F:endonuclease activity"/>
    <property type="evidence" value="ECO:0007669"/>
    <property type="project" value="UniProtKB-KW"/>
</dbReference>
<dbReference type="GO" id="GO:0008270">
    <property type="term" value="F:zinc ion binding"/>
    <property type="evidence" value="ECO:0007669"/>
    <property type="project" value="InterPro"/>
</dbReference>
<proteinExistence type="inferred from homology"/>
<evidence type="ECO:0000256" key="2">
    <source>
        <dbReference type="ARBA" id="ARBA00022801"/>
    </source>
</evidence>
<comment type="caution">
    <text evidence="7">The sequence shown here is derived from an EMBL/GenBank/DDBJ whole genome shotgun (WGS) entry which is preliminary data.</text>
</comment>
<dbReference type="CDD" id="cd00085">
    <property type="entry name" value="HNHc"/>
    <property type="match status" value="1"/>
</dbReference>
<dbReference type="PANTHER" id="PTHR41286">
    <property type="entry name" value="HNH NUCLEASE YAJD-RELATED"/>
    <property type="match status" value="1"/>
</dbReference>
<name>A0A419WMS4_9BACT</name>
<dbReference type="Gene3D" id="1.10.30.50">
    <property type="match status" value="1"/>
</dbReference>
<dbReference type="InterPro" id="IPR003615">
    <property type="entry name" value="HNH_nuc"/>
</dbReference>
<dbReference type="InterPro" id="IPR002711">
    <property type="entry name" value="HNH"/>
</dbReference>
<feature type="compositionally biased region" description="Basic and acidic residues" evidence="5">
    <location>
        <begin position="10"/>
        <end position="29"/>
    </location>
</feature>
<feature type="domain" description="HNH nuclease" evidence="6">
    <location>
        <begin position="37"/>
        <end position="91"/>
    </location>
</feature>
<dbReference type="PANTHER" id="PTHR41286:SF1">
    <property type="entry name" value="HNH NUCLEASE YAJD-RELATED"/>
    <property type="match status" value="1"/>
</dbReference>
<keyword evidence="8" id="KW-1185">Reference proteome</keyword>
<keyword evidence="2" id="KW-0378">Hydrolase</keyword>
<evidence type="ECO:0000256" key="4">
    <source>
        <dbReference type="ARBA" id="ARBA00040194"/>
    </source>
</evidence>
<evidence type="ECO:0000259" key="6">
    <source>
        <dbReference type="SMART" id="SM00507"/>
    </source>
</evidence>
<dbReference type="Pfam" id="PF01844">
    <property type="entry name" value="HNH"/>
    <property type="match status" value="1"/>
</dbReference>
<dbReference type="Proteomes" id="UP000284531">
    <property type="component" value="Unassembled WGS sequence"/>
</dbReference>
<dbReference type="SMART" id="SM00507">
    <property type="entry name" value="HNHc"/>
    <property type="match status" value="1"/>
</dbReference>
<sequence length="108" mass="12925">MPVKPKKVHRPWERQQSKPQEGRKADDSFYHTTAWRKTSKAYRKAHPLCEECERKDRISPAEVCDHIVRIEDGGEKLDWDNLQSMCHKCHNRKSAKERHYKKQGNDKR</sequence>
<evidence type="ECO:0000256" key="1">
    <source>
        <dbReference type="ARBA" id="ARBA00022722"/>
    </source>
</evidence>
<evidence type="ECO:0000256" key="3">
    <source>
        <dbReference type="ARBA" id="ARBA00038412"/>
    </source>
</evidence>
<dbReference type="AlphaFoldDB" id="A0A419WMS4"/>
<accession>A0A419WMS4</accession>
<reference evidence="7 8" key="1">
    <citation type="submission" date="2018-09" db="EMBL/GenBank/DDBJ databases">
        <title>Genomic Encyclopedia of Archaeal and Bacterial Type Strains, Phase II (KMG-II): from individual species to whole genera.</title>
        <authorList>
            <person name="Goeker M."/>
        </authorList>
    </citation>
    <scope>NUCLEOTIDE SEQUENCE [LARGE SCALE GENOMIC DNA]</scope>
    <source>
        <strain evidence="7 8">DSM 21950</strain>
    </source>
</reference>